<accession>A0A172QXL7</accession>
<gene>
    <name evidence="6" type="ORF">ccrud_13975</name>
</gene>
<dbReference type="GO" id="GO:0003677">
    <property type="term" value="F:DNA binding"/>
    <property type="evidence" value="ECO:0007669"/>
    <property type="project" value="UniProtKB-KW"/>
</dbReference>
<dbReference type="InterPro" id="IPR013762">
    <property type="entry name" value="Integrase-like_cat_sf"/>
</dbReference>
<keyword evidence="2" id="KW-0238">DNA-binding</keyword>
<geneLocation type="plasmid" evidence="6 7">
    <name>pCRULAC1</name>
</geneLocation>
<feature type="domain" description="Tyr recombinase" evidence="5">
    <location>
        <begin position="150"/>
        <end position="366"/>
    </location>
</feature>
<protein>
    <recommendedName>
        <fullName evidence="5">Tyr recombinase domain-containing protein</fullName>
    </recommendedName>
</protein>
<dbReference type="OrthoDB" id="9801717at2"/>
<comment type="similarity">
    <text evidence="1">Belongs to the 'phage' integrase family.</text>
</comment>
<dbReference type="RefSeq" id="WP_066570080.1">
    <property type="nucleotide sequence ID" value="NZ_CP015623.1"/>
</dbReference>
<dbReference type="PANTHER" id="PTHR30349:SF41">
    <property type="entry name" value="INTEGRASE_RECOMBINASE PROTEIN MJ0367-RELATED"/>
    <property type="match status" value="1"/>
</dbReference>
<dbReference type="GO" id="GO:0006310">
    <property type="term" value="P:DNA recombination"/>
    <property type="evidence" value="ECO:0007669"/>
    <property type="project" value="UniProtKB-KW"/>
</dbReference>
<organism evidence="6 7">
    <name type="scientific">Corynebacterium crudilactis</name>
    <dbReference type="NCBI Taxonomy" id="1652495"/>
    <lineage>
        <taxon>Bacteria</taxon>
        <taxon>Bacillati</taxon>
        <taxon>Actinomycetota</taxon>
        <taxon>Actinomycetes</taxon>
        <taxon>Mycobacteriales</taxon>
        <taxon>Corynebacteriaceae</taxon>
        <taxon>Corynebacterium</taxon>
    </lineage>
</organism>
<evidence type="ECO:0000256" key="4">
    <source>
        <dbReference type="SAM" id="MobiDB-lite"/>
    </source>
</evidence>
<dbReference type="PANTHER" id="PTHR30349">
    <property type="entry name" value="PHAGE INTEGRASE-RELATED"/>
    <property type="match status" value="1"/>
</dbReference>
<keyword evidence="7" id="KW-1185">Reference proteome</keyword>
<dbReference type="InterPro" id="IPR050090">
    <property type="entry name" value="Tyrosine_recombinase_XerCD"/>
</dbReference>
<dbReference type="GO" id="GO:0015074">
    <property type="term" value="P:DNA integration"/>
    <property type="evidence" value="ECO:0007669"/>
    <property type="project" value="InterPro"/>
</dbReference>
<dbReference type="Proteomes" id="UP000076929">
    <property type="component" value="Plasmid pCRULAC1"/>
</dbReference>
<dbReference type="Gene3D" id="1.10.443.10">
    <property type="entry name" value="Intergrase catalytic core"/>
    <property type="match status" value="1"/>
</dbReference>
<proteinExistence type="inferred from homology"/>
<feature type="compositionally biased region" description="Basic and acidic residues" evidence="4">
    <location>
        <begin position="352"/>
        <end position="365"/>
    </location>
</feature>
<dbReference type="SUPFAM" id="SSF56349">
    <property type="entry name" value="DNA breaking-rejoining enzymes"/>
    <property type="match status" value="1"/>
</dbReference>
<evidence type="ECO:0000256" key="2">
    <source>
        <dbReference type="ARBA" id="ARBA00023125"/>
    </source>
</evidence>
<dbReference type="PROSITE" id="PS51898">
    <property type="entry name" value="TYR_RECOMBINASE"/>
    <property type="match status" value="1"/>
</dbReference>
<keyword evidence="6" id="KW-0614">Plasmid</keyword>
<reference evidence="6 7" key="1">
    <citation type="submission" date="2016-05" db="EMBL/GenBank/DDBJ databases">
        <title>Complete genome sequence of Corynebacterium crudilactis, a new Corynebacterium species isolated from raw cow's milk.</title>
        <authorList>
            <person name="Christian R."/>
            <person name="Zimmermann J."/>
            <person name="Lipski A."/>
            <person name="Kalinowski J."/>
        </authorList>
    </citation>
    <scope>NUCLEOTIDE SEQUENCE [LARGE SCALE GENOMIC DNA]</scope>
    <source>
        <strain evidence="6 7">JZ16</strain>
        <plasmid evidence="6 7">pCRULAC1</plasmid>
    </source>
</reference>
<dbReference type="KEGG" id="ccjz:ccrud_13975"/>
<evidence type="ECO:0000256" key="1">
    <source>
        <dbReference type="ARBA" id="ARBA00008857"/>
    </source>
</evidence>
<dbReference type="Pfam" id="PF00589">
    <property type="entry name" value="Phage_integrase"/>
    <property type="match status" value="1"/>
</dbReference>
<dbReference type="Gene3D" id="1.10.150.130">
    <property type="match status" value="1"/>
</dbReference>
<dbReference type="InterPro" id="IPR002104">
    <property type="entry name" value="Integrase_catalytic"/>
</dbReference>
<sequence>MDEQNENSKKPNTKQKTEMVETIGEEFRYKWRTGTEVETITQLATWFLSRCQGQRKSPNTIRSYRNAINSMGRILSDISGEPANALPIELINRNDLGDAFNEYATTRAPSSQQQCWTVWNSMCQLLVDYEMSERNPMGQVVTAANNFANRIPTPLSSEDVDQLLRTLASDVEYNGDFTSPHPARWRERDHAMILLFLVTGMRESELCGIDFKDIKEIYEEPGARTLKIRGKGNKERVQIFEKEVSKVLEDYLESRRLKLPVEEGRSENIWKYWKPNDPVFVNHLGQRITPSTVYYRVKYAFDVAGITGSRSQGALVHQLRHTVATMLANDPNVTIHELKHLLGHESLRSTERYTRGAGKATRDAARSNPVYNMLD</sequence>
<dbReference type="AlphaFoldDB" id="A0A172QXL7"/>
<evidence type="ECO:0000313" key="7">
    <source>
        <dbReference type="Proteomes" id="UP000076929"/>
    </source>
</evidence>
<evidence type="ECO:0000259" key="5">
    <source>
        <dbReference type="PROSITE" id="PS51898"/>
    </source>
</evidence>
<dbReference type="InterPro" id="IPR010998">
    <property type="entry name" value="Integrase_recombinase_N"/>
</dbReference>
<evidence type="ECO:0000256" key="3">
    <source>
        <dbReference type="ARBA" id="ARBA00023172"/>
    </source>
</evidence>
<feature type="region of interest" description="Disordered" evidence="4">
    <location>
        <begin position="352"/>
        <end position="375"/>
    </location>
</feature>
<name>A0A172QXL7_9CORY</name>
<dbReference type="InterPro" id="IPR011010">
    <property type="entry name" value="DNA_brk_join_enz"/>
</dbReference>
<keyword evidence="3" id="KW-0233">DNA recombination</keyword>
<evidence type="ECO:0000313" key="6">
    <source>
        <dbReference type="EMBL" id="ANE05444.1"/>
    </source>
</evidence>
<dbReference type="EMBL" id="CP015623">
    <property type="protein sequence ID" value="ANE05444.1"/>
    <property type="molecule type" value="Genomic_DNA"/>
</dbReference>